<dbReference type="PANTHER" id="PTHR31642:SF310">
    <property type="entry name" value="FATTY ALCOHOL:CAFFEOYL-COA ACYLTRANSFERASE"/>
    <property type="match status" value="1"/>
</dbReference>
<keyword evidence="1" id="KW-0808">Transferase</keyword>
<gene>
    <name evidence="2" type="ORF">ASPCAL14349</name>
</gene>
<dbReference type="OMA" id="YCCRSIL"/>
<evidence type="ECO:0008006" key="4">
    <source>
        <dbReference type="Google" id="ProtNLM"/>
    </source>
</evidence>
<dbReference type="Proteomes" id="UP000054771">
    <property type="component" value="Unassembled WGS sequence"/>
</dbReference>
<dbReference type="EMBL" id="CDMC01000024">
    <property type="protein sequence ID" value="CEL11246.1"/>
    <property type="molecule type" value="Genomic_DNA"/>
</dbReference>
<dbReference type="Gene3D" id="3.30.559.10">
    <property type="entry name" value="Chloramphenicol acetyltransferase-like domain"/>
    <property type="match status" value="2"/>
</dbReference>
<accession>A0A0U5GK74</accession>
<sequence length="489" mass="55859">MGFVNLFGRLRQQPPARVPTDTVVPLVELDPYYYYAVELLFRFDCVLDAHQLQQSLSQLMEIGNWRQLGGRLRRRESNSDYQFDLHVPAQFTEQRPAFIYRTFEWDGSIDDHPVATRIPRMTNSISVHSVRDDLAPLIGTADFPKTADDWIYSDYPGFFFQQINFHDATLLMTMFPHHLMDATGYGIFLDAWAAVLHGRINDIPPSRSYSNDLDPCNTLAEKVPPERYIWHRHLMSRFNSLVYTARTIWDNLAKKEDRVVCIPSWFVEQIRADALKALSTSQESAFVSESDVLVAWFSRLMLSAVNPSPSRSLMLVNAVDIRSTVLDDHQRTAYLMNLIFMSHTVLPISEVLSQPISHLASKIRAALISDRTAEQIQARIAWSKEVGRHPLIGPSDNFTCFITNWAKASLFSLDFSPAIVGERSSATPCTPSALLSYNDVQRITPSCCVVLGKDAESNWWMQWYLPKTAWKNVEKHLHPTSQSRCRKGV</sequence>
<reference evidence="3" key="1">
    <citation type="journal article" date="2016" name="Genome Announc.">
        <title>Draft genome sequences of fungus Aspergillus calidoustus.</title>
        <authorList>
            <person name="Horn F."/>
            <person name="Linde J."/>
            <person name="Mattern D.J."/>
            <person name="Walther G."/>
            <person name="Guthke R."/>
            <person name="Scherlach K."/>
            <person name="Martin K."/>
            <person name="Brakhage A.A."/>
            <person name="Petzke L."/>
            <person name="Valiante V."/>
        </authorList>
    </citation>
    <scope>NUCLEOTIDE SEQUENCE [LARGE SCALE GENOMIC DNA]</scope>
    <source>
        <strain evidence="3">SF006504</strain>
    </source>
</reference>
<organism evidence="2 3">
    <name type="scientific">Aspergillus calidoustus</name>
    <dbReference type="NCBI Taxonomy" id="454130"/>
    <lineage>
        <taxon>Eukaryota</taxon>
        <taxon>Fungi</taxon>
        <taxon>Dikarya</taxon>
        <taxon>Ascomycota</taxon>
        <taxon>Pezizomycotina</taxon>
        <taxon>Eurotiomycetes</taxon>
        <taxon>Eurotiomycetidae</taxon>
        <taxon>Eurotiales</taxon>
        <taxon>Aspergillaceae</taxon>
        <taxon>Aspergillus</taxon>
        <taxon>Aspergillus subgen. Nidulantes</taxon>
    </lineage>
</organism>
<protein>
    <recommendedName>
        <fullName evidence="4">LysR family regulatory protein</fullName>
    </recommendedName>
</protein>
<dbReference type="AlphaFoldDB" id="A0A0U5GK74"/>
<evidence type="ECO:0000313" key="3">
    <source>
        <dbReference type="Proteomes" id="UP000054771"/>
    </source>
</evidence>
<evidence type="ECO:0000256" key="1">
    <source>
        <dbReference type="ARBA" id="ARBA00022679"/>
    </source>
</evidence>
<dbReference type="OrthoDB" id="21502at2759"/>
<name>A0A0U5GK74_ASPCI</name>
<dbReference type="InterPro" id="IPR023213">
    <property type="entry name" value="CAT-like_dom_sf"/>
</dbReference>
<dbReference type="Pfam" id="PF02458">
    <property type="entry name" value="Transferase"/>
    <property type="match status" value="1"/>
</dbReference>
<evidence type="ECO:0000313" key="2">
    <source>
        <dbReference type="EMBL" id="CEL11246.1"/>
    </source>
</evidence>
<proteinExistence type="predicted"/>
<keyword evidence="3" id="KW-1185">Reference proteome</keyword>
<dbReference type="PANTHER" id="PTHR31642">
    <property type="entry name" value="TRICHOTHECENE 3-O-ACETYLTRANSFERASE"/>
    <property type="match status" value="1"/>
</dbReference>
<dbReference type="GO" id="GO:0016747">
    <property type="term" value="F:acyltransferase activity, transferring groups other than amino-acyl groups"/>
    <property type="evidence" value="ECO:0007669"/>
    <property type="project" value="TreeGrafter"/>
</dbReference>
<dbReference type="InterPro" id="IPR050317">
    <property type="entry name" value="Plant_Fungal_Acyltransferase"/>
</dbReference>